<dbReference type="CDD" id="cd16520">
    <property type="entry name" value="RING-HC_MIBs-like"/>
    <property type="match status" value="1"/>
</dbReference>
<keyword evidence="1" id="KW-0863">Zinc-finger</keyword>
<dbReference type="EMBL" id="KY684084">
    <property type="protein sequence ID" value="ARF09160.1"/>
    <property type="molecule type" value="Genomic_DNA"/>
</dbReference>
<evidence type="ECO:0000256" key="1">
    <source>
        <dbReference type="PROSITE-ProRule" id="PRU00175"/>
    </source>
</evidence>
<dbReference type="InterPro" id="IPR036770">
    <property type="entry name" value="Ankyrin_rpt-contain_sf"/>
</dbReference>
<name>A0A1V0SBR0_9VIRU</name>
<protein>
    <submittedName>
        <fullName evidence="4">Ankyrin and ring finger domain protein</fullName>
    </submittedName>
</protein>
<dbReference type="Pfam" id="PF13920">
    <property type="entry name" value="zf-C3HC4_3"/>
    <property type="match status" value="1"/>
</dbReference>
<dbReference type="SUPFAM" id="SSF48403">
    <property type="entry name" value="Ankyrin repeat"/>
    <property type="match status" value="2"/>
</dbReference>
<keyword evidence="1" id="KW-0479">Metal-binding</keyword>
<feature type="region of interest" description="Disordered" evidence="2">
    <location>
        <begin position="450"/>
        <end position="499"/>
    </location>
</feature>
<dbReference type="Gene3D" id="3.30.40.10">
    <property type="entry name" value="Zinc/RING finger domain, C3HC4 (zinc finger)"/>
    <property type="match status" value="1"/>
</dbReference>
<dbReference type="PANTHER" id="PTHR24125:SF5">
    <property type="entry name" value="ANKYRIN REPEAT PROTEIN"/>
    <property type="match status" value="1"/>
</dbReference>
<reference evidence="4" key="1">
    <citation type="journal article" date="2017" name="Science">
        <title>Giant viruses with an expanded complement of translation system components.</title>
        <authorList>
            <person name="Schulz F."/>
            <person name="Yutin N."/>
            <person name="Ivanova N.N."/>
            <person name="Ortega D.R."/>
            <person name="Lee T.K."/>
            <person name="Vierheilig J."/>
            <person name="Daims H."/>
            <person name="Horn M."/>
            <person name="Wagner M."/>
            <person name="Jensen G.J."/>
            <person name="Kyrpides N.C."/>
            <person name="Koonin E.V."/>
            <person name="Woyke T."/>
        </authorList>
    </citation>
    <scope>NUCLEOTIDE SEQUENCE</scope>
    <source>
        <strain evidence="4">CTV1</strain>
    </source>
</reference>
<feature type="compositionally biased region" description="Low complexity" evidence="2">
    <location>
        <begin position="490"/>
        <end position="499"/>
    </location>
</feature>
<dbReference type="PANTHER" id="PTHR24125">
    <property type="entry name" value="ANKYRIN REPEAT AND DEATH DOMAIN-CONTAINING PROTEIN"/>
    <property type="match status" value="1"/>
</dbReference>
<gene>
    <name evidence="4" type="ORF">Catovirus_2_109</name>
</gene>
<dbReference type="PROSITE" id="PS50089">
    <property type="entry name" value="ZF_RING_2"/>
    <property type="match status" value="1"/>
</dbReference>
<evidence type="ECO:0000313" key="4">
    <source>
        <dbReference type="EMBL" id="ARF09160.1"/>
    </source>
</evidence>
<sequence length="1639" mass="190183">MDAMTIYFQMNLQPDSEVYKNFIESLSVTLDNVITLDNVSYFKQGELDKNGKNSVTNEEVLYSNMFDVVSNIFTGLSPLLEANNHVSNFKYDIVNNVLSSIISEQLLSGASWNFDLNKKFLWITLLHCVKSAPMLISFLINKIDDKISLVTEEDNNGNDLVMHSCYNIESLIEIIKCTDKAVLFRKNKLGITPIEMILSNGSVGFLLDTKMIDIGDLRLLNRKGMNFFHICSIFNNDHSIRFLLNYPECTTQDLLATDCNQNTPSMTAVIYKNYKIIQYIIESQLFTLEAFTKSNLQNKNVFSFTNIPNLINMMLTKNKLDLEFINNNYGMFLTYFKRANFANINELINSNYFECQILYKQGENIIESLITNNPSVLYEQLNNNKVVKVICEVLNINPSIYSLICRVDMKIALRLLNLNLVTSSMIEAEYDNNNAISNILTHSIHFDENLSEEQENNTEEQEENNNDNEQENDNNDDGYDNEEHNEEQENNSNEQRNNVENMSINERLLRGILNIPLYDYKYLNFKCNNRYALTLIFSKFSQLFLDLIKQNKIDQEINRPAIVECLKQNNYDSMKEEVILSYLVNKETLKNNDFELLKFFLKNDFNSMNTILDNYERFLEENYFIDSGLVKDICLVSDDNFFEKIMNHPIITTKNINFTNSDNESIINYFTETKRLEKFLQLRPDFNKNLLYNQKLLTIPMNNNLHLLSIILIQEDLPQEYYINFIEQVLNSPDRHNYKTYVNLILHSKMYFELSEKMIGDLMHFCVKNRVICLSEMLSNSNLSENSFSQLDSNGNNLLFNSLKYNFKQKEIVNHKYFKKEFLLNKNNDGLNVLSKLNSNFDSDVLHYCLINNIMDKSTLTALTSSGETMLHIMVRKGYITQAIDIILSYNDKSLLTDKLDKKTNILYEICKHEKTDLDISFFVKLGIEMSDLLEVVNGQHILFVLYEHNYSFFVKVVKNYKLTKEILWMHVPNTKHKFISYALQMRPEFVEILDCDLLIDNDILNLDMKENRLLCFINPSVELFKQIIESNKFDTGILQEYYKNNKFSNLEILCEANPDLGRIYFSHKKADSNLLFQNNNQFLKNICKKHPQILKVILQEKLIPGDLELIQEMTLICCDSEKESINELFVPKCFIEISESQYFNTDLLRSNYKDKTFIEHLSKNQCVLQYLLSRNKFPQEMLFEIDSFGDPTIIHFRYDMNNLSNILKYITPDNLRKTNNCGQTLLHILAMDNCFNDLTSLNIPEEIYLLRDNFGKLYLDYIVEYQNQELLINLLNNKIVTSKVLCNVDKIGRTILSKIIKTFPKTNSKIIDIIDNQVLSIKNSKSVNNLGIIIKYSPVLLGEILKRENVDLTLLDNVDNKGRTCLMLAAQYSSNNLVTLLNHPYIKPGHMMLDRNLGSCLTKAIRYNPKDVRYILQSNLMNNGVLYSRENEVYNGFVVGLNIVQLACKYSPDALMFILDSGKNLQNLVYEIIGKSKDKINSLKISILYQPECVEVLLKSVYGTNEIIKQTNTIMSVSCLTDAAYKQPASFPILLKYGKFEPCDIEYNESNPLNIINAVIKIKHEILTVSSDFYKEVPLMKNKNEPCEADDVNVCAICSENKSNIIFDPCGHKSCVSCSMRIVKCHMCRIPIEKRFSI</sequence>
<accession>A0A1V0SBR0</accession>
<keyword evidence="1" id="KW-0862">Zinc</keyword>
<dbReference type="GO" id="GO:0008270">
    <property type="term" value="F:zinc ion binding"/>
    <property type="evidence" value="ECO:0007669"/>
    <property type="project" value="UniProtKB-KW"/>
</dbReference>
<evidence type="ECO:0000259" key="3">
    <source>
        <dbReference type="PROSITE" id="PS50089"/>
    </source>
</evidence>
<feature type="domain" description="RING-type" evidence="3">
    <location>
        <begin position="1596"/>
        <end position="1630"/>
    </location>
</feature>
<evidence type="ECO:0000256" key="2">
    <source>
        <dbReference type="SAM" id="MobiDB-lite"/>
    </source>
</evidence>
<proteinExistence type="predicted"/>
<organism evidence="4">
    <name type="scientific">Catovirus CTV1</name>
    <dbReference type="NCBI Taxonomy" id="1977631"/>
    <lineage>
        <taxon>Viruses</taxon>
        <taxon>Varidnaviria</taxon>
        <taxon>Bamfordvirae</taxon>
        <taxon>Nucleocytoviricota</taxon>
        <taxon>Megaviricetes</taxon>
        <taxon>Imitervirales</taxon>
        <taxon>Mimiviridae</taxon>
        <taxon>Klosneuvirinae</taxon>
        <taxon>Catovirus</taxon>
    </lineage>
</organism>
<feature type="compositionally biased region" description="Acidic residues" evidence="2">
    <location>
        <begin position="450"/>
        <end position="489"/>
    </location>
</feature>
<dbReference type="Gene3D" id="1.25.40.20">
    <property type="entry name" value="Ankyrin repeat-containing domain"/>
    <property type="match status" value="2"/>
</dbReference>
<dbReference type="InterPro" id="IPR001841">
    <property type="entry name" value="Znf_RING"/>
</dbReference>
<dbReference type="InterPro" id="IPR052457">
    <property type="entry name" value="Ankyrin-DD_containing_protein"/>
</dbReference>
<dbReference type="SUPFAM" id="SSF57850">
    <property type="entry name" value="RING/U-box"/>
    <property type="match status" value="1"/>
</dbReference>
<dbReference type="InterPro" id="IPR013083">
    <property type="entry name" value="Znf_RING/FYVE/PHD"/>
</dbReference>